<dbReference type="InterPro" id="IPR004099">
    <property type="entry name" value="Pyr_nucl-diS_OxRdtase_dimer"/>
</dbReference>
<evidence type="ECO:0000256" key="3">
    <source>
        <dbReference type="ARBA" id="ARBA00022630"/>
    </source>
</evidence>
<keyword evidence="4" id="KW-0274">FAD</keyword>
<gene>
    <name evidence="8" type="ORF">DAMNIGENAA_18500</name>
</gene>
<comment type="caution">
    <text evidence="8">The sequence shown here is derived from an EMBL/GenBank/DDBJ whole genome shotgun (WGS) entry which is preliminary data.</text>
</comment>
<dbReference type="Gene3D" id="3.50.50.60">
    <property type="entry name" value="FAD/NAD(P)-binding domain"/>
    <property type="match status" value="2"/>
</dbReference>
<dbReference type="EMBL" id="BSDR01000001">
    <property type="protein sequence ID" value="GLI34417.1"/>
    <property type="molecule type" value="Genomic_DNA"/>
</dbReference>
<dbReference type="InterPro" id="IPR050260">
    <property type="entry name" value="FAD-bd_OxRdtase"/>
</dbReference>
<dbReference type="PROSITE" id="PS50206">
    <property type="entry name" value="RHODANESE_3"/>
    <property type="match status" value="1"/>
</dbReference>
<dbReference type="InterPro" id="IPR036188">
    <property type="entry name" value="FAD/NAD-bd_sf"/>
</dbReference>
<dbReference type="Pfam" id="PF02852">
    <property type="entry name" value="Pyr_redox_dim"/>
    <property type="match status" value="1"/>
</dbReference>
<dbReference type="InterPro" id="IPR001763">
    <property type="entry name" value="Rhodanese-like_dom"/>
</dbReference>
<reference evidence="8" key="1">
    <citation type="submission" date="2022-12" db="EMBL/GenBank/DDBJ databases">
        <title>Reference genome sequencing for broad-spectrum identification of bacterial and archaeal isolates by mass spectrometry.</title>
        <authorList>
            <person name="Sekiguchi Y."/>
            <person name="Tourlousse D.M."/>
        </authorList>
    </citation>
    <scope>NUCLEOTIDE SEQUENCE</scope>
    <source>
        <strain evidence="8">ASRB1</strain>
    </source>
</reference>
<dbReference type="InterPro" id="IPR036873">
    <property type="entry name" value="Rhodanese-like_dom_sf"/>
</dbReference>
<dbReference type="PANTHER" id="PTHR43429">
    <property type="entry name" value="PYRIDINE NUCLEOTIDE-DISULFIDE OXIDOREDUCTASE DOMAIN-CONTAINING"/>
    <property type="match status" value="1"/>
</dbReference>
<evidence type="ECO:0000256" key="2">
    <source>
        <dbReference type="ARBA" id="ARBA00009130"/>
    </source>
</evidence>
<evidence type="ECO:0000259" key="7">
    <source>
        <dbReference type="PROSITE" id="PS50206"/>
    </source>
</evidence>
<sequence>MPNKRVVIIGAVALGPKVACRLKRLLPDAEVILIDQEEYISYGGCGIPYFISGDISDVRELMSTSFHMIRNTEFFEKTKGVHARNRTRALSINRTAKTIRVRDLLTGKEEDISYDQLVLATGSLPNRLCVPGEDLPGVMHVTDLKSAIAVKEYISTGRVEKAVIIGAKAVGCEMAEALSDLWGIDTTILGNRDQILPGILDRQMARMVQMHMKEKGVDVHLNEAVKEITKGDGEHALRVITSRQNLDADLVITSVGVRPNSELARDAGLLVSPRGAIVVNRRLQTSDPDIYAGGDCIEVMHLVTGKSMFLPQGSLANRQGRVIGTNLAGGFSTFNGVVGSFSVKVFDLGVASTGISAQTALNEGFDAVQTLVVQADRAHFYPTQDLMYLQLVVDRKTRRLLGAQGIAHNGDALVGRINAIAAMLPYRPTLDDLSNMEVAYSPPFASALDIVNATANTAENILDGYNKPVDVEEFEKCFLSEEPNDTICLDVRGPANAAPFVARFGEKWVNIPQETLNQRMSEVPKDKRLFVICNSGVRSYEALRQLEHAGICEALNVQGGVAALKKSGILKLNGEAQEEEGSE</sequence>
<protein>
    <submittedName>
        <fullName evidence="8">Pyridine nucleotide-disulfide oxidoreductase</fullName>
    </submittedName>
</protein>
<dbReference type="Pfam" id="PF07992">
    <property type="entry name" value="Pyr_redox_2"/>
    <property type="match status" value="1"/>
</dbReference>
<evidence type="ECO:0000313" key="9">
    <source>
        <dbReference type="Proteomes" id="UP001144372"/>
    </source>
</evidence>
<dbReference type="SUPFAM" id="SSF51905">
    <property type="entry name" value="FAD/NAD(P)-binding domain"/>
    <property type="match status" value="1"/>
</dbReference>
<dbReference type="PANTHER" id="PTHR43429:SF1">
    <property type="entry name" value="NAD(P)H SULFUR OXIDOREDUCTASE (COA-DEPENDENT)"/>
    <property type="match status" value="1"/>
</dbReference>
<evidence type="ECO:0000313" key="8">
    <source>
        <dbReference type="EMBL" id="GLI34417.1"/>
    </source>
</evidence>
<dbReference type="Pfam" id="PF00581">
    <property type="entry name" value="Rhodanese"/>
    <property type="match status" value="1"/>
</dbReference>
<dbReference type="Proteomes" id="UP001144372">
    <property type="component" value="Unassembled WGS sequence"/>
</dbReference>
<evidence type="ECO:0000256" key="5">
    <source>
        <dbReference type="ARBA" id="ARBA00023002"/>
    </source>
</evidence>
<accession>A0A9W6D1I2</accession>
<dbReference type="RefSeq" id="WP_281793669.1">
    <property type="nucleotide sequence ID" value="NZ_BSDR01000001.1"/>
</dbReference>
<comment type="similarity">
    <text evidence="2">Belongs to the class-III pyridine nucleotide-disulfide oxidoreductase family.</text>
</comment>
<proteinExistence type="inferred from homology"/>
<dbReference type="InterPro" id="IPR016156">
    <property type="entry name" value="FAD/NAD-linked_Rdtase_dimer_sf"/>
</dbReference>
<dbReference type="AlphaFoldDB" id="A0A9W6D1I2"/>
<dbReference type="Gene3D" id="3.40.250.10">
    <property type="entry name" value="Rhodanese-like domain"/>
    <property type="match status" value="1"/>
</dbReference>
<organism evidence="8 9">
    <name type="scientific">Desulforhabdus amnigena</name>
    <dbReference type="NCBI Taxonomy" id="40218"/>
    <lineage>
        <taxon>Bacteria</taxon>
        <taxon>Pseudomonadati</taxon>
        <taxon>Thermodesulfobacteriota</taxon>
        <taxon>Syntrophobacteria</taxon>
        <taxon>Syntrophobacterales</taxon>
        <taxon>Syntrophobacteraceae</taxon>
        <taxon>Desulforhabdus</taxon>
    </lineage>
</organism>
<keyword evidence="3" id="KW-0285">Flavoprotein</keyword>
<evidence type="ECO:0000256" key="6">
    <source>
        <dbReference type="ARBA" id="ARBA00023284"/>
    </source>
</evidence>
<evidence type="ECO:0000256" key="1">
    <source>
        <dbReference type="ARBA" id="ARBA00001974"/>
    </source>
</evidence>
<evidence type="ECO:0000256" key="4">
    <source>
        <dbReference type="ARBA" id="ARBA00022827"/>
    </source>
</evidence>
<keyword evidence="9" id="KW-1185">Reference proteome</keyword>
<name>A0A9W6D1I2_9BACT</name>
<feature type="domain" description="Rhodanese" evidence="7">
    <location>
        <begin position="509"/>
        <end position="573"/>
    </location>
</feature>
<dbReference type="PRINTS" id="PR00368">
    <property type="entry name" value="FADPNR"/>
</dbReference>
<dbReference type="SUPFAM" id="SSF55424">
    <property type="entry name" value="FAD/NAD-linked reductases, dimerisation (C-terminal) domain"/>
    <property type="match status" value="1"/>
</dbReference>
<keyword evidence="6" id="KW-0676">Redox-active center</keyword>
<keyword evidence="5" id="KW-0560">Oxidoreductase</keyword>
<dbReference type="PRINTS" id="PR00411">
    <property type="entry name" value="PNDRDTASEI"/>
</dbReference>
<dbReference type="GO" id="GO:0016491">
    <property type="term" value="F:oxidoreductase activity"/>
    <property type="evidence" value="ECO:0007669"/>
    <property type="project" value="UniProtKB-KW"/>
</dbReference>
<dbReference type="SUPFAM" id="SSF52821">
    <property type="entry name" value="Rhodanese/Cell cycle control phosphatase"/>
    <property type="match status" value="1"/>
</dbReference>
<comment type="cofactor">
    <cofactor evidence="1">
        <name>FAD</name>
        <dbReference type="ChEBI" id="CHEBI:57692"/>
    </cofactor>
</comment>
<dbReference type="InterPro" id="IPR023753">
    <property type="entry name" value="FAD/NAD-binding_dom"/>
</dbReference>